<evidence type="ECO:0000313" key="3">
    <source>
        <dbReference type="Proteomes" id="UP001497623"/>
    </source>
</evidence>
<reference evidence="2 3" key="1">
    <citation type="submission" date="2024-05" db="EMBL/GenBank/DDBJ databases">
        <authorList>
            <person name="Wallberg A."/>
        </authorList>
    </citation>
    <scope>NUCLEOTIDE SEQUENCE [LARGE SCALE GENOMIC DNA]</scope>
</reference>
<dbReference type="InterPro" id="IPR004119">
    <property type="entry name" value="EcKL"/>
</dbReference>
<dbReference type="Gene3D" id="3.90.1200.10">
    <property type="match status" value="1"/>
</dbReference>
<dbReference type="EMBL" id="CAXKWB010025226">
    <property type="protein sequence ID" value="CAL4127652.1"/>
    <property type="molecule type" value="Genomic_DNA"/>
</dbReference>
<dbReference type="Pfam" id="PF02958">
    <property type="entry name" value="EcKL"/>
    <property type="match status" value="1"/>
</dbReference>
<dbReference type="InterPro" id="IPR011009">
    <property type="entry name" value="Kinase-like_dom_sf"/>
</dbReference>
<proteinExistence type="predicted"/>
<feature type="domain" description="CHK kinase-like" evidence="1">
    <location>
        <begin position="1"/>
        <end position="143"/>
    </location>
</feature>
<keyword evidence="3" id="KW-1185">Reference proteome</keyword>
<dbReference type="AlphaFoldDB" id="A0AAV2RMK3"/>
<dbReference type="Proteomes" id="UP001497623">
    <property type="component" value="Unassembled WGS sequence"/>
</dbReference>
<dbReference type="SMART" id="SM00587">
    <property type="entry name" value="CHK"/>
    <property type="match status" value="1"/>
</dbReference>
<sequence length="276" mass="31758">MENIKPWLNLGSSTLYDLVVEYVGTLQGRETLLKKIVAAKSTVLKKSSEAFEEGSYLNTVCLIHGDLWNNNIMFKQKRDENGKMSVRNSDEIVIIDWQEAHWNTSVEDLYYILFSATSPKFKKDHLNELLNYYHSTFIEITTRLGSPVLFWTYKQFKIEYDRLAEFGFLKGILCSFILSDCVNEFKFAPEGSTNDNLITKKIKNGLSKLVAPLLLKPFALEAYSKKLIQPMRNELFSGKTHVFNNRFLSLILEAEENGLFDVELPSSQRCSSFKCI</sequence>
<name>A0AAV2RMK3_MEGNR</name>
<gene>
    <name evidence="2" type="ORF">MNOR_LOCUS25901</name>
</gene>
<dbReference type="PANTHER" id="PTHR11012:SF30">
    <property type="entry name" value="PROTEIN KINASE-LIKE DOMAIN-CONTAINING"/>
    <property type="match status" value="1"/>
</dbReference>
<evidence type="ECO:0000259" key="1">
    <source>
        <dbReference type="SMART" id="SM00587"/>
    </source>
</evidence>
<comment type="caution">
    <text evidence="2">The sequence shown here is derived from an EMBL/GenBank/DDBJ whole genome shotgun (WGS) entry which is preliminary data.</text>
</comment>
<organism evidence="2 3">
    <name type="scientific">Meganyctiphanes norvegica</name>
    <name type="common">Northern krill</name>
    <name type="synonym">Thysanopoda norvegica</name>
    <dbReference type="NCBI Taxonomy" id="48144"/>
    <lineage>
        <taxon>Eukaryota</taxon>
        <taxon>Metazoa</taxon>
        <taxon>Ecdysozoa</taxon>
        <taxon>Arthropoda</taxon>
        <taxon>Crustacea</taxon>
        <taxon>Multicrustacea</taxon>
        <taxon>Malacostraca</taxon>
        <taxon>Eumalacostraca</taxon>
        <taxon>Eucarida</taxon>
        <taxon>Euphausiacea</taxon>
        <taxon>Euphausiidae</taxon>
        <taxon>Meganyctiphanes</taxon>
    </lineage>
</organism>
<dbReference type="InterPro" id="IPR015897">
    <property type="entry name" value="CHK_kinase-like"/>
</dbReference>
<protein>
    <recommendedName>
        <fullName evidence="1">CHK kinase-like domain-containing protein</fullName>
    </recommendedName>
</protein>
<evidence type="ECO:0000313" key="2">
    <source>
        <dbReference type="EMBL" id="CAL4127652.1"/>
    </source>
</evidence>
<dbReference type="PANTHER" id="PTHR11012">
    <property type="entry name" value="PROTEIN KINASE-LIKE DOMAIN-CONTAINING"/>
    <property type="match status" value="1"/>
</dbReference>
<accession>A0AAV2RMK3</accession>
<dbReference type="SUPFAM" id="SSF56112">
    <property type="entry name" value="Protein kinase-like (PK-like)"/>
    <property type="match status" value="1"/>
</dbReference>